<reference evidence="2" key="1">
    <citation type="submission" date="2011-11" db="EMBL/GenBank/DDBJ databases">
        <title>Escape from toxin-antitoxin mediated abortive infection can occur by recombination within a generalized transducing phage of Pectobacterium atrosepticum.</title>
        <authorList>
            <person name="Blower T.R."/>
            <person name="Evans T.J."/>
            <person name="Przybilski R."/>
            <person name="Fineran P.C."/>
            <person name="Salmond G.P.C."/>
        </authorList>
    </citation>
    <scope>NUCLEOTIDE SEQUENCE [LARGE SCALE GENOMIC DNA]</scope>
</reference>
<sequence>MISIDGGLVAGCGGNASRPVDLWDLQDNCSKCGLKISLINYNPPQPERLTEADYQTWYNL</sequence>
<dbReference type="RefSeq" id="YP_007392572.1">
    <property type="nucleotide sequence ID" value="NC_020201.1"/>
</dbReference>
<dbReference type="KEGG" id="vg:14515305"/>
<evidence type="ECO:0000313" key="1">
    <source>
        <dbReference type="EMBL" id="AEZ66276.1"/>
    </source>
</evidence>
<dbReference type="EMBL" id="JQ015307">
    <property type="protein sequence ID" value="AEZ66276.1"/>
    <property type="molecule type" value="Genomic_DNA"/>
</dbReference>
<proteinExistence type="predicted"/>
<dbReference type="GeneID" id="14515305"/>
<organism evidence="1 2">
    <name type="scientific">Pectobacterium phage phiTE</name>
    <dbReference type="NCBI Taxonomy" id="1116482"/>
    <lineage>
        <taxon>Viruses</taxon>
        <taxon>Duplodnaviria</taxon>
        <taxon>Heunggongvirae</taxon>
        <taxon>Uroviricota</taxon>
        <taxon>Caudoviricetes</taxon>
        <taxon>Vequintavirinae</taxon>
        <taxon>Certrevirus</taxon>
        <taxon>Certrevirus phiTE</taxon>
    </lineage>
</organism>
<evidence type="ECO:0000313" key="2">
    <source>
        <dbReference type="Proteomes" id="UP000010999"/>
    </source>
</evidence>
<gene>
    <name evidence="1" type="ORF">phiTE_110</name>
</gene>
<reference evidence="1 2" key="2">
    <citation type="journal article" date="2012" name="PLoS Genet.">
        <title>Viral evasion of a bacterial suicide system by RNA-based molecular mimicry enables infectious altruism.</title>
        <authorList>
            <person name="Blower T.R."/>
            <person name="Evans T.J."/>
            <person name="Przybilski R."/>
            <person name="Fineran P.C."/>
            <person name="Salmond G.P."/>
        </authorList>
    </citation>
    <scope>NUCLEOTIDE SEQUENCE [LARGE SCALE GENOMIC DNA]</scope>
</reference>
<dbReference type="Proteomes" id="UP000010999">
    <property type="component" value="Segment"/>
</dbReference>
<protein>
    <submittedName>
        <fullName evidence="1">Uncharacterized protein</fullName>
    </submittedName>
</protein>
<accession>K9L4Z4</accession>
<name>K9L4Z4_9CAUD</name>
<keyword evidence="2" id="KW-1185">Reference proteome</keyword>